<dbReference type="InterPro" id="IPR036869">
    <property type="entry name" value="J_dom_sf"/>
</dbReference>
<accession>A0AAE0BD29</accession>
<dbReference type="SUPFAM" id="SSF46565">
    <property type="entry name" value="Chaperone J-domain"/>
    <property type="match status" value="1"/>
</dbReference>
<feature type="region of interest" description="Disordered" evidence="1">
    <location>
        <begin position="307"/>
        <end position="326"/>
    </location>
</feature>
<feature type="compositionally biased region" description="Basic and acidic residues" evidence="1">
    <location>
        <begin position="274"/>
        <end position="294"/>
    </location>
</feature>
<keyword evidence="2" id="KW-0812">Transmembrane</keyword>
<feature type="compositionally biased region" description="Basic and acidic residues" evidence="1">
    <location>
        <begin position="307"/>
        <end position="323"/>
    </location>
</feature>
<dbReference type="Proteomes" id="UP001190700">
    <property type="component" value="Unassembled WGS sequence"/>
</dbReference>
<feature type="region of interest" description="Disordered" evidence="1">
    <location>
        <begin position="1"/>
        <end position="47"/>
    </location>
</feature>
<feature type="transmembrane region" description="Helical" evidence="2">
    <location>
        <begin position="52"/>
        <end position="75"/>
    </location>
</feature>
<dbReference type="InterPro" id="IPR001623">
    <property type="entry name" value="DnaJ_domain"/>
</dbReference>
<proteinExistence type="predicted"/>
<organism evidence="3 4">
    <name type="scientific">Cymbomonas tetramitiformis</name>
    <dbReference type="NCBI Taxonomy" id="36881"/>
    <lineage>
        <taxon>Eukaryota</taxon>
        <taxon>Viridiplantae</taxon>
        <taxon>Chlorophyta</taxon>
        <taxon>Pyramimonadophyceae</taxon>
        <taxon>Pyramimonadales</taxon>
        <taxon>Pyramimonadaceae</taxon>
        <taxon>Cymbomonas</taxon>
    </lineage>
</organism>
<dbReference type="AlphaFoldDB" id="A0AAE0BD29"/>
<feature type="region of interest" description="Disordered" evidence="1">
    <location>
        <begin position="129"/>
        <end position="298"/>
    </location>
</feature>
<name>A0AAE0BD29_9CHLO</name>
<dbReference type="CDD" id="cd06257">
    <property type="entry name" value="DnaJ"/>
    <property type="match status" value="1"/>
</dbReference>
<evidence type="ECO:0008006" key="5">
    <source>
        <dbReference type="Google" id="ProtNLM"/>
    </source>
</evidence>
<comment type="caution">
    <text evidence="3">The sequence shown here is derived from an EMBL/GenBank/DDBJ whole genome shotgun (WGS) entry which is preliminary data.</text>
</comment>
<feature type="compositionally biased region" description="Low complexity" evidence="1">
    <location>
        <begin position="33"/>
        <end position="47"/>
    </location>
</feature>
<evidence type="ECO:0000313" key="4">
    <source>
        <dbReference type="Proteomes" id="UP001190700"/>
    </source>
</evidence>
<protein>
    <recommendedName>
        <fullName evidence="5">J domain-containing protein</fullName>
    </recommendedName>
</protein>
<gene>
    <name evidence="3" type="ORF">CYMTET_56094</name>
</gene>
<dbReference type="EMBL" id="LGRX02035660">
    <property type="protein sequence ID" value="KAK3233622.1"/>
    <property type="molecule type" value="Genomic_DNA"/>
</dbReference>
<keyword evidence="4" id="KW-1185">Reference proteome</keyword>
<reference evidence="3 4" key="1">
    <citation type="journal article" date="2015" name="Genome Biol. Evol.">
        <title>Comparative Genomics of a Bacterivorous Green Alga Reveals Evolutionary Causalities and Consequences of Phago-Mixotrophic Mode of Nutrition.</title>
        <authorList>
            <person name="Burns J.A."/>
            <person name="Paasch A."/>
            <person name="Narechania A."/>
            <person name="Kim E."/>
        </authorList>
    </citation>
    <scope>NUCLEOTIDE SEQUENCE [LARGE SCALE GENOMIC DNA]</scope>
    <source>
        <strain evidence="3 4">PLY_AMNH</strain>
    </source>
</reference>
<feature type="compositionally biased region" description="Acidic residues" evidence="1">
    <location>
        <begin position="213"/>
        <end position="233"/>
    </location>
</feature>
<keyword evidence="2" id="KW-0472">Membrane</keyword>
<sequence>MLSHELQEDEGQTLVPLEDSLSDESSPRDGENSLASPSAPESPSSPSDDASFPFLLVYITASIVASICVAILLFIRFWRRPMIPQVVNKDLGEEAGNNFKCVKKPALQERGRGKVCETKVPADAPKWKTMLLPGGTTAPCSTPEAGSTRGPANPPAGAAAKDDTRADGAKQPPRAFNGNAAAMAAAAGEMPCEPNAREEQLGGSAREPANVSDSEEFDFDEAELGDGSSEGEEVGTRLEGGGSKLPNDVKPEDYALPGRAPAKDWTGAATLDSKTYKEESLRRQHYEPRGREQPKAPSWYSFTRHSVDAARAESPPAEHRELQPEEEYPVGSIRRDAALAAAAVRKHLYSYQDEEMTRKEVAAEIQQRTHGLDGRHALRAFGVKIESNAGPRELRRAYRVAALMFHPDKGKLVFCGYGVPKELVQR</sequence>
<evidence type="ECO:0000313" key="3">
    <source>
        <dbReference type="EMBL" id="KAK3233622.1"/>
    </source>
</evidence>
<evidence type="ECO:0000256" key="1">
    <source>
        <dbReference type="SAM" id="MobiDB-lite"/>
    </source>
</evidence>
<evidence type="ECO:0000256" key="2">
    <source>
        <dbReference type="SAM" id="Phobius"/>
    </source>
</evidence>
<keyword evidence="2" id="KW-1133">Transmembrane helix</keyword>